<evidence type="ECO:0000313" key="11">
    <source>
        <dbReference type="EMBL" id="QSB15446.1"/>
    </source>
</evidence>
<proteinExistence type="inferred from homology"/>
<gene>
    <name evidence="9" type="primary">prs</name>
    <name evidence="11" type="ORF">JQS43_03570</name>
</gene>
<protein>
    <recommendedName>
        <fullName evidence="9">Ribose-phosphate pyrophosphokinase</fullName>
        <shortName evidence="9">RPPK</shortName>
        <ecNumber evidence="9">2.7.6.1</ecNumber>
    </recommendedName>
    <alternativeName>
        <fullName evidence="9">5-phospho-D-ribosyl alpha-1-diphosphate synthase</fullName>
    </alternativeName>
    <alternativeName>
        <fullName evidence="9">Phosphoribosyl diphosphate synthase</fullName>
    </alternativeName>
    <alternativeName>
        <fullName evidence="9">Phosphoribosyl pyrophosphate synthase</fullName>
        <shortName evidence="9">P-Rib-PP synthase</shortName>
        <shortName evidence="9">PRPP synthase</shortName>
        <shortName evidence="9">PRPPase</shortName>
    </alternativeName>
</protein>
<evidence type="ECO:0000313" key="12">
    <source>
        <dbReference type="Proteomes" id="UP000662857"/>
    </source>
</evidence>
<feature type="binding site" evidence="9">
    <location>
        <begin position="45"/>
        <end position="47"/>
    </location>
    <ligand>
        <name>ATP</name>
        <dbReference type="ChEBI" id="CHEBI:30616"/>
    </ligand>
</feature>
<evidence type="ECO:0000256" key="8">
    <source>
        <dbReference type="ARBA" id="ARBA00049535"/>
    </source>
</evidence>
<dbReference type="Gene3D" id="3.40.50.2020">
    <property type="match status" value="2"/>
</dbReference>
<keyword evidence="7 9" id="KW-0460">Magnesium</keyword>
<dbReference type="Pfam" id="PF13793">
    <property type="entry name" value="Pribosyltran_N"/>
    <property type="match status" value="1"/>
</dbReference>
<dbReference type="InterPro" id="IPR000836">
    <property type="entry name" value="PRTase_dom"/>
</dbReference>
<keyword evidence="3 9" id="KW-0545">Nucleotide biosynthesis</keyword>
<dbReference type="SMART" id="SM01400">
    <property type="entry name" value="Pribosyltran_N"/>
    <property type="match status" value="1"/>
</dbReference>
<comment type="function">
    <text evidence="9">Involved in the biosynthesis of the central metabolite phospho-alpha-D-ribosyl-1-pyrophosphate (PRPP) via the transfer of pyrophosphoryl group from ATP to 1-hydroxyl of ribose-5-phosphate (Rib-5-P).</text>
</comment>
<dbReference type="GO" id="GO:0000287">
    <property type="term" value="F:magnesium ion binding"/>
    <property type="evidence" value="ECO:0007669"/>
    <property type="project" value="UniProtKB-UniRule"/>
</dbReference>
<dbReference type="AlphaFoldDB" id="A0A895YL98"/>
<evidence type="ECO:0000256" key="3">
    <source>
        <dbReference type="ARBA" id="ARBA00022727"/>
    </source>
</evidence>
<evidence type="ECO:0000256" key="1">
    <source>
        <dbReference type="ARBA" id="ARBA00022679"/>
    </source>
</evidence>
<dbReference type="InterPro" id="IPR000842">
    <property type="entry name" value="PRib_PP_synth_CS"/>
</dbReference>
<dbReference type="FunFam" id="3.40.50.2020:FF:000007">
    <property type="entry name" value="Ribose-phosphate pyrophosphokinase"/>
    <property type="match status" value="1"/>
</dbReference>
<dbReference type="CDD" id="cd06223">
    <property type="entry name" value="PRTases_typeI"/>
    <property type="match status" value="1"/>
</dbReference>
<dbReference type="InterPro" id="IPR037515">
    <property type="entry name" value="Rib-P_diPkinase_bac"/>
</dbReference>
<evidence type="ECO:0000256" key="6">
    <source>
        <dbReference type="ARBA" id="ARBA00022840"/>
    </source>
</evidence>
<keyword evidence="5 9" id="KW-0418">Kinase</keyword>
<dbReference type="GO" id="GO:0016301">
    <property type="term" value="F:kinase activity"/>
    <property type="evidence" value="ECO:0007669"/>
    <property type="project" value="UniProtKB-KW"/>
</dbReference>
<feature type="binding site" evidence="9">
    <location>
        <position position="138"/>
    </location>
    <ligand>
        <name>Mg(2+)</name>
        <dbReference type="ChEBI" id="CHEBI:18420"/>
    </ligand>
</feature>
<evidence type="ECO:0000256" key="9">
    <source>
        <dbReference type="HAMAP-Rule" id="MF_00583"/>
    </source>
</evidence>
<comment type="similarity">
    <text evidence="9">Belongs to the ribose-phosphate pyrophosphokinase family. Class I subfamily.</text>
</comment>
<comment type="catalytic activity">
    <reaction evidence="8 9">
        <text>D-ribose 5-phosphate + ATP = 5-phospho-alpha-D-ribose 1-diphosphate + AMP + H(+)</text>
        <dbReference type="Rhea" id="RHEA:15609"/>
        <dbReference type="ChEBI" id="CHEBI:15378"/>
        <dbReference type="ChEBI" id="CHEBI:30616"/>
        <dbReference type="ChEBI" id="CHEBI:58017"/>
        <dbReference type="ChEBI" id="CHEBI:78346"/>
        <dbReference type="ChEBI" id="CHEBI:456215"/>
        <dbReference type="EC" id="2.7.6.1"/>
    </reaction>
</comment>
<keyword evidence="1 9" id="KW-0808">Transferase</keyword>
<reference evidence="11" key="1">
    <citation type="submission" date="2021-02" db="EMBL/GenBank/DDBJ databases">
        <title>Natrosporangium hydrolyticum gen. nov., sp. nov, a haloalkaliphilic actinobacterium from a soda solonchak soil.</title>
        <authorList>
            <person name="Sorokin D.Y."/>
            <person name="Khijniak T.V."/>
            <person name="Zakharycheva A.P."/>
            <person name="Boueva O.V."/>
            <person name="Ariskina E.V."/>
            <person name="Hahnke R.L."/>
            <person name="Bunk B."/>
            <person name="Sproer C."/>
            <person name="Schumann P."/>
            <person name="Evtushenko L.I."/>
            <person name="Kublanov I.V."/>
        </authorList>
    </citation>
    <scope>NUCLEOTIDE SEQUENCE</scope>
    <source>
        <strain evidence="11">DSM 106523</strain>
    </source>
</reference>
<name>A0A895YL98_9ACTN</name>
<comment type="caution">
    <text evidence="9">Lacks conserved residue(s) required for the propagation of feature annotation.</text>
</comment>
<organism evidence="11 12">
    <name type="scientific">Natronosporangium hydrolyticum</name>
    <dbReference type="NCBI Taxonomy" id="2811111"/>
    <lineage>
        <taxon>Bacteria</taxon>
        <taxon>Bacillati</taxon>
        <taxon>Actinomycetota</taxon>
        <taxon>Actinomycetes</taxon>
        <taxon>Micromonosporales</taxon>
        <taxon>Micromonosporaceae</taxon>
        <taxon>Natronosporangium</taxon>
    </lineage>
</organism>
<keyword evidence="9" id="KW-0963">Cytoplasm</keyword>
<evidence type="ECO:0000256" key="5">
    <source>
        <dbReference type="ARBA" id="ARBA00022777"/>
    </source>
</evidence>
<dbReference type="EMBL" id="CP070499">
    <property type="protein sequence ID" value="QSB15446.1"/>
    <property type="molecule type" value="Genomic_DNA"/>
</dbReference>
<comment type="cofactor">
    <cofactor evidence="9">
        <name>Mg(2+)</name>
        <dbReference type="ChEBI" id="CHEBI:18420"/>
    </cofactor>
    <text evidence="9">Binds 2 Mg(2+) ions per subunit.</text>
</comment>
<dbReference type="GO" id="GO:0005737">
    <property type="term" value="C:cytoplasm"/>
    <property type="evidence" value="ECO:0007669"/>
    <property type="project" value="UniProtKB-SubCell"/>
</dbReference>
<dbReference type="UniPathway" id="UPA00087">
    <property type="reaction ID" value="UER00172"/>
</dbReference>
<feature type="binding site" evidence="9">
    <location>
        <position position="230"/>
    </location>
    <ligand>
        <name>D-ribose 5-phosphate</name>
        <dbReference type="ChEBI" id="CHEBI:78346"/>
    </ligand>
</feature>
<feature type="active site" evidence="9">
    <location>
        <position position="202"/>
    </location>
</feature>
<dbReference type="RefSeq" id="WP_239677628.1">
    <property type="nucleotide sequence ID" value="NZ_CP070499.1"/>
</dbReference>
<keyword evidence="4 9" id="KW-0547">Nucleotide-binding</keyword>
<dbReference type="NCBIfam" id="NF002844">
    <property type="entry name" value="PRK03092.1"/>
    <property type="match status" value="1"/>
</dbReference>
<evidence type="ECO:0000256" key="2">
    <source>
        <dbReference type="ARBA" id="ARBA00022723"/>
    </source>
</evidence>
<feature type="domain" description="Ribose-phosphate pyrophosphokinase N-terminal" evidence="10">
    <location>
        <begin position="12"/>
        <end position="128"/>
    </location>
</feature>
<dbReference type="KEGG" id="nhy:JQS43_03570"/>
<evidence type="ECO:0000256" key="7">
    <source>
        <dbReference type="ARBA" id="ARBA00022842"/>
    </source>
</evidence>
<dbReference type="GO" id="GO:0004749">
    <property type="term" value="F:ribose phosphate diphosphokinase activity"/>
    <property type="evidence" value="ECO:0007669"/>
    <property type="project" value="UniProtKB-UniRule"/>
</dbReference>
<dbReference type="PROSITE" id="PS00114">
    <property type="entry name" value="PRPP_SYNTHASE"/>
    <property type="match status" value="1"/>
</dbReference>
<comment type="subcellular location">
    <subcellularLocation>
        <location evidence="9">Cytoplasm</location>
    </subcellularLocation>
</comment>
<dbReference type="InterPro" id="IPR029099">
    <property type="entry name" value="Pribosyltran_N"/>
</dbReference>
<evidence type="ECO:0000259" key="10">
    <source>
        <dbReference type="Pfam" id="PF13793"/>
    </source>
</evidence>
<dbReference type="GO" id="GO:0005524">
    <property type="term" value="F:ATP binding"/>
    <property type="evidence" value="ECO:0007669"/>
    <property type="project" value="UniProtKB-KW"/>
</dbReference>
<feature type="binding site" evidence="9">
    <location>
        <position position="204"/>
    </location>
    <ligand>
        <name>D-ribose 5-phosphate</name>
        <dbReference type="ChEBI" id="CHEBI:78346"/>
    </ligand>
</feature>
<feature type="binding site" evidence="9">
    <location>
        <begin position="104"/>
        <end position="105"/>
    </location>
    <ligand>
        <name>ATP</name>
        <dbReference type="ChEBI" id="CHEBI:30616"/>
    </ligand>
</feature>
<dbReference type="PANTHER" id="PTHR10210">
    <property type="entry name" value="RIBOSE-PHOSPHATE DIPHOSPHOKINASE FAMILY MEMBER"/>
    <property type="match status" value="1"/>
</dbReference>
<dbReference type="InterPro" id="IPR005946">
    <property type="entry name" value="Rib-P_diPkinase"/>
</dbReference>
<sequence length="326" mass="35306">MASIVAANRKSLMLFSGRAFPVLAEEIGEVLGVAPTPTDLYDFPNGELFVRYQESVRGSDAFVVQSMTDPVNLRVMETLIMIDALKRGSAKRITAVLPYYPYSRQDKKHRGREPISARLIADLLKTAGANRILTVDLHTAQIQGFFDGPVDHLLALPLLAEYVERTYSGQPLTVVAPDSGRVRVAERWTDRLGGCPLAFIHKTRDVTTPGQVVANRVVGEVAGRVCVVVDDEIQTGGTVCKAADLLFAAGAAEVIVVVTHPVLPDPAVERLKNSRISEVVVTNSLPLTPEKQLDKLTVISIAPLLAHAIREVFEDGSVTTLFGGMS</sequence>
<dbReference type="Proteomes" id="UP000662857">
    <property type="component" value="Chromosome"/>
</dbReference>
<dbReference type="GO" id="GO:0006164">
    <property type="term" value="P:purine nucleotide biosynthetic process"/>
    <property type="evidence" value="ECO:0007669"/>
    <property type="project" value="TreeGrafter"/>
</dbReference>
<keyword evidence="2 9" id="KW-0479">Metal-binding</keyword>
<keyword evidence="12" id="KW-1185">Reference proteome</keyword>
<dbReference type="InterPro" id="IPR029057">
    <property type="entry name" value="PRTase-like"/>
</dbReference>
<dbReference type="HAMAP" id="MF_00583_B">
    <property type="entry name" value="RibP_PPkinase_B"/>
    <property type="match status" value="1"/>
</dbReference>
<dbReference type="EC" id="2.7.6.1" evidence="9"/>
<accession>A0A895YL98</accession>
<keyword evidence="6 9" id="KW-0067">ATP-binding</keyword>
<feature type="binding site" evidence="9">
    <location>
        <position position="178"/>
    </location>
    <ligand>
        <name>Mg(2+)</name>
        <dbReference type="ChEBI" id="CHEBI:18420"/>
    </ligand>
</feature>
<dbReference type="GO" id="GO:0009156">
    <property type="term" value="P:ribonucleoside monophosphate biosynthetic process"/>
    <property type="evidence" value="ECO:0007669"/>
    <property type="project" value="InterPro"/>
</dbReference>
<dbReference type="SUPFAM" id="SSF53271">
    <property type="entry name" value="PRTase-like"/>
    <property type="match status" value="1"/>
</dbReference>
<evidence type="ECO:0000256" key="4">
    <source>
        <dbReference type="ARBA" id="ARBA00022741"/>
    </source>
</evidence>
<dbReference type="NCBIfam" id="NF002320">
    <property type="entry name" value="PRK01259.1"/>
    <property type="match status" value="1"/>
</dbReference>
<dbReference type="GO" id="GO:0002189">
    <property type="term" value="C:ribose phosphate diphosphokinase complex"/>
    <property type="evidence" value="ECO:0007669"/>
    <property type="project" value="TreeGrafter"/>
</dbReference>
<dbReference type="NCBIfam" id="TIGR01251">
    <property type="entry name" value="ribP_PPkin"/>
    <property type="match status" value="1"/>
</dbReference>
<dbReference type="Pfam" id="PF14572">
    <property type="entry name" value="Pribosyl_synth"/>
    <property type="match status" value="1"/>
</dbReference>
<dbReference type="PANTHER" id="PTHR10210:SF41">
    <property type="entry name" value="RIBOSE-PHOSPHATE PYROPHOSPHOKINASE 1, CHLOROPLASTIC"/>
    <property type="match status" value="1"/>
</dbReference>
<comment type="subunit">
    <text evidence="9">Homohexamer.</text>
</comment>
<dbReference type="GO" id="GO:0006015">
    <property type="term" value="P:5-phosphoribose 1-diphosphate biosynthetic process"/>
    <property type="evidence" value="ECO:0007669"/>
    <property type="project" value="UniProtKB-UniRule"/>
</dbReference>
<comment type="pathway">
    <text evidence="9">Metabolic intermediate biosynthesis; 5-phospho-alpha-D-ribose 1-diphosphate biosynthesis; 5-phospho-alpha-D-ribose 1-diphosphate from D-ribose 5-phosphate (route I): step 1/1.</text>
</comment>